<gene>
    <name evidence="1" type="ORF">LOC68_24160</name>
</gene>
<accession>A0A9X1MS70</accession>
<sequence>MPDNVVLLSLPGLAPQDLAHMPQVSALFAEGDRAPLAASFPAVTWPVQANMLTGQLPVDHGVTANGFYWRDKKQVEMWTAGNEAILQPQIWDLLKQHNPEIRTSAWFPMLSKRSGADYVCMPAPVHNPDGSETMWCYTKPSNLYGELLSEMGAGFPLHHFWGPLANIKSTAWIADSAAFVAEKFQPHFSYIYLPHLDYAAQKLGPDSDAHKQAAAEVDEVIGKLIGRMRAALGDDTLFLIASEYVIVPVDHVSYPNRVLRDAGLLQVEVKEDGEHLDLEKSEAWALVDHQFSHVYVKDAQPEVISRVKELFQGAEGVAEVLAMEERGKYFMNHERAGEVILVSTPNSWQAYYWWNDDALAPGFARKVDIHKKPGYDPVELHFDFATKSIPLDATLIKGSHGAPVAAEFQRGVLLANQKGVFAETPLADTDVCDIVLRQFGV</sequence>
<organism evidence="1 2">
    <name type="scientific">Blastopirellula sediminis</name>
    <dbReference type="NCBI Taxonomy" id="2894196"/>
    <lineage>
        <taxon>Bacteria</taxon>
        <taxon>Pseudomonadati</taxon>
        <taxon>Planctomycetota</taxon>
        <taxon>Planctomycetia</taxon>
        <taxon>Pirellulales</taxon>
        <taxon>Pirellulaceae</taxon>
        <taxon>Blastopirellula</taxon>
    </lineage>
</organism>
<proteinExistence type="predicted"/>
<dbReference type="PANTHER" id="PTHR10151">
    <property type="entry name" value="ECTONUCLEOTIDE PYROPHOSPHATASE/PHOSPHODIESTERASE"/>
    <property type="match status" value="1"/>
</dbReference>
<protein>
    <submittedName>
        <fullName evidence="1">Alkaline phosphatase family protein</fullName>
    </submittedName>
</protein>
<dbReference type="Pfam" id="PF01663">
    <property type="entry name" value="Phosphodiest"/>
    <property type="match status" value="1"/>
</dbReference>
<dbReference type="EMBL" id="JAJKFT010000010">
    <property type="protein sequence ID" value="MCC9631502.1"/>
    <property type="molecule type" value="Genomic_DNA"/>
</dbReference>
<dbReference type="SUPFAM" id="SSF53649">
    <property type="entry name" value="Alkaline phosphatase-like"/>
    <property type="match status" value="1"/>
</dbReference>
<dbReference type="GO" id="GO:0016787">
    <property type="term" value="F:hydrolase activity"/>
    <property type="evidence" value="ECO:0007669"/>
    <property type="project" value="UniProtKB-ARBA"/>
</dbReference>
<dbReference type="InterPro" id="IPR017850">
    <property type="entry name" value="Alkaline_phosphatase_core_sf"/>
</dbReference>
<evidence type="ECO:0000313" key="1">
    <source>
        <dbReference type="EMBL" id="MCC9631502.1"/>
    </source>
</evidence>
<dbReference type="PANTHER" id="PTHR10151:SF120">
    <property type="entry name" value="BIS(5'-ADENOSYL)-TRIPHOSPHATASE"/>
    <property type="match status" value="1"/>
</dbReference>
<comment type="caution">
    <text evidence="1">The sequence shown here is derived from an EMBL/GenBank/DDBJ whole genome shotgun (WGS) entry which is preliminary data.</text>
</comment>
<evidence type="ECO:0000313" key="2">
    <source>
        <dbReference type="Proteomes" id="UP001139103"/>
    </source>
</evidence>
<keyword evidence="2" id="KW-1185">Reference proteome</keyword>
<name>A0A9X1MS70_9BACT</name>
<dbReference type="AlphaFoldDB" id="A0A9X1MS70"/>
<dbReference type="RefSeq" id="WP_230223582.1">
    <property type="nucleotide sequence ID" value="NZ_JAJKFT010000010.1"/>
</dbReference>
<dbReference type="InterPro" id="IPR002591">
    <property type="entry name" value="Phosphodiest/P_Trfase"/>
</dbReference>
<reference evidence="1" key="1">
    <citation type="submission" date="2021-11" db="EMBL/GenBank/DDBJ databases">
        <title>Genome sequence.</title>
        <authorList>
            <person name="Sun Q."/>
        </authorList>
    </citation>
    <scope>NUCLEOTIDE SEQUENCE</scope>
    <source>
        <strain evidence="1">JC732</strain>
    </source>
</reference>
<dbReference type="Proteomes" id="UP001139103">
    <property type="component" value="Unassembled WGS sequence"/>
</dbReference>
<dbReference type="Gene3D" id="3.40.720.10">
    <property type="entry name" value="Alkaline Phosphatase, subunit A"/>
    <property type="match status" value="1"/>
</dbReference>